<dbReference type="GO" id="GO:0031412">
    <property type="term" value="P:gas vesicle organization"/>
    <property type="evidence" value="ECO:0007669"/>
    <property type="project" value="InterPro"/>
</dbReference>
<dbReference type="GO" id="GO:0031411">
    <property type="term" value="C:gas vesicle"/>
    <property type="evidence" value="ECO:0007669"/>
    <property type="project" value="UniProtKB-SubCell"/>
</dbReference>
<dbReference type="InterPro" id="IPR009430">
    <property type="entry name" value="GvpL/GvpF"/>
</dbReference>
<evidence type="ECO:0000313" key="5">
    <source>
        <dbReference type="Proteomes" id="UP000259636"/>
    </source>
</evidence>
<evidence type="ECO:0000256" key="1">
    <source>
        <dbReference type="ARBA" id="ARBA00022987"/>
    </source>
</evidence>
<organism evidence="4 5">
    <name type="scientific">Streptomyces koyangensis</name>
    <dbReference type="NCBI Taxonomy" id="188770"/>
    <lineage>
        <taxon>Bacteria</taxon>
        <taxon>Bacillati</taxon>
        <taxon>Actinomycetota</taxon>
        <taxon>Actinomycetes</taxon>
        <taxon>Kitasatosporales</taxon>
        <taxon>Streptomycetaceae</taxon>
        <taxon>Streptomyces</taxon>
        <taxon>Streptomyces aurantiacus group</taxon>
    </lineage>
</organism>
<dbReference type="Pfam" id="PF06386">
    <property type="entry name" value="GvpL_GvpF"/>
    <property type="match status" value="1"/>
</dbReference>
<dbReference type="PANTHER" id="PTHR36852:SF1">
    <property type="entry name" value="PROTEIN GVPL 2"/>
    <property type="match status" value="1"/>
</dbReference>
<dbReference type="AlphaFoldDB" id="A0A385DHB6"/>
<dbReference type="PANTHER" id="PTHR36852">
    <property type="entry name" value="PROTEIN GVPL 2"/>
    <property type="match status" value="1"/>
</dbReference>
<comment type="subcellular location">
    <subcellularLocation>
        <location evidence="2">Gas vesicle</location>
    </subcellularLocation>
</comment>
<proteinExistence type="inferred from homology"/>
<evidence type="ECO:0000313" key="4">
    <source>
        <dbReference type="EMBL" id="AXQ57334.1"/>
    </source>
</evidence>
<dbReference type="KEGG" id="sky:D0C37_23845"/>
<gene>
    <name evidence="4" type="ORF">D0C37_23845</name>
</gene>
<evidence type="ECO:0000256" key="2">
    <source>
        <dbReference type="ARBA" id="ARBA00035108"/>
    </source>
</evidence>
<dbReference type="Proteomes" id="UP000259636">
    <property type="component" value="Chromosome"/>
</dbReference>
<accession>A0A385DHB6</accession>
<sequence>MSLYVYGVVAPGHRVPPGRTGVGAGPVRLLTGEPDAPAAVVGDAPAGLRARRRDLTAHQELLGALAADGPVLPMRFGVVLPDEAVLLDQLATRRAAYERALERVAGRVEMNVKALPPQGEAALAQLLAEDAGLRAMRDRGLRRPGYEASVRLGQAVSDALERRARLAAERVRRSLVPLADRWCDGPQVEGCVLNVSLLLDRDAEAAFRAEADRLAAALAGRAELLLTGPLPCYSFVPTEAAGSPAPHRAAV</sequence>
<keyword evidence="1" id="KW-0304">Gas vesicle</keyword>
<protein>
    <submittedName>
        <fullName evidence="4">Gas vesicle protein</fullName>
    </submittedName>
</protein>
<dbReference type="RefSeq" id="WP_117350237.1">
    <property type="nucleotide sequence ID" value="NZ_CP031742.1"/>
</dbReference>
<name>A0A385DHB6_9ACTN</name>
<dbReference type="EMBL" id="CP031742">
    <property type="protein sequence ID" value="AXQ57334.1"/>
    <property type="molecule type" value="Genomic_DNA"/>
</dbReference>
<reference evidence="4 5" key="1">
    <citation type="submission" date="2018-08" db="EMBL/GenBank/DDBJ databases">
        <authorList>
            <person name="Ferrada E.E."/>
            <person name="Latorre B.A."/>
        </authorList>
    </citation>
    <scope>NUCLEOTIDE SEQUENCE [LARGE SCALE GENOMIC DNA]</scope>
    <source>
        <strain evidence="4 5">VK-A60T</strain>
    </source>
</reference>
<comment type="similarity">
    <text evidence="3">Belongs to the gas vesicle GvpF/GvpL family.</text>
</comment>
<dbReference type="GeneID" id="300117172"/>
<evidence type="ECO:0000256" key="3">
    <source>
        <dbReference type="ARBA" id="ARBA00035643"/>
    </source>
</evidence>